<feature type="domain" description="2Fe-2S ferredoxin-type" evidence="6">
    <location>
        <begin position="1"/>
        <end position="76"/>
    </location>
</feature>
<evidence type="ECO:0000256" key="2">
    <source>
        <dbReference type="ARBA" id="ARBA00022723"/>
    </source>
</evidence>
<dbReference type="PROSITE" id="PS51085">
    <property type="entry name" value="2FE2S_FER_2"/>
    <property type="match status" value="1"/>
</dbReference>
<dbReference type="SUPFAM" id="SSF54292">
    <property type="entry name" value="2Fe-2S ferredoxin-like"/>
    <property type="match status" value="1"/>
</dbReference>
<dbReference type="EMBL" id="NBWU01000004">
    <property type="protein sequence ID" value="PCE64160.1"/>
    <property type="molecule type" value="Genomic_DNA"/>
</dbReference>
<dbReference type="InterPro" id="IPR051452">
    <property type="entry name" value="Diverse_Oxidoreductases"/>
</dbReference>
<dbReference type="InterPro" id="IPR006058">
    <property type="entry name" value="2Fe2S_fd_BS"/>
</dbReference>
<dbReference type="InterPro" id="IPR001041">
    <property type="entry name" value="2Fe-2S_ferredoxin-type"/>
</dbReference>
<dbReference type="InterPro" id="IPR012675">
    <property type="entry name" value="Beta-grasp_dom_sf"/>
</dbReference>
<sequence length="156" mass="16960">MKNLMINGELYQVDAPDQMPLLWALRDLLDMTGTKYSCGKGLCGACTVHVNGDAVRSCRVSIGSLEGRTITTIEGAATHPILQTVQEAWYQTDVPQCGYCQSGQIMSATALLAQNPNPSLEEIHTAMQANLCRCGTYVRIRKAIQTAAEQLNANQN</sequence>
<keyword evidence="2" id="KW-0479">Metal-binding</keyword>
<keyword evidence="5" id="KW-0411">Iron-sulfur</keyword>
<evidence type="ECO:0000256" key="1">
    <source>
        <dbReference type="ARBA" id="ARBA00022714"/>
    </source>
</evidence>
<dbReference type="Gene3D" id="1.10.150.120">
    <property type="entry name" value="[2Fe-2S]-binding domain"/>
    <property type="match status" value="1"/>
</dbReference>
<dbReference type="Pfam" id="PF00111">
    <property type="entry name" value="Fer2"/>
    <property type="match status" value="1"/>
</dbReference>
<gene>
    <name evidence="7" type="ORF">B7P33_10910</name>
</gene>
<comment type="caution">
    <text evidence="7">The sequence shown here is derived from an EMBL/GenBank/DDBJ whole genome shotgun (WGS) entry which is preliminary data.</text>
</comment>
<evidence type="ECO:0000256" key="5">
    <source>
        <dbReference type="ARBA" id="ARBA00023014"/>
    </source>
</evidence>
<dbReference type="AlphaFoldDB" id="A0A2A4G864"/>
<evidence type="ECO:0000256" key="4">
    <source>
        <dbReference type="ARBA" id="ARBA00023004"/>
    </source>
</evidence>
<dbReference type="InterPro" id="IPR002888">
    <property type="entry name" value="2Fe-2S-bd"/>
</dbReference>
<keyword evidence="4" id="KW-0408">Iron</keyword>
<dbReference type="InterPro" id="IPR036884">
    <property type="entry name" value="2Fe-2S-bd_dom_sf"/>
</dbReference>
<evidence type="ECO:0000259" key="6">
    <source>
        <dbReference type="PROSITE" id="PS51085"/>
    </source>
</evidence>
<dbReference type="RefSeq" id="WP_097442975.1">
    <property type="nucleotide sequence ID" value="NZ_NBWU01000004.1"/>
</dbReference>
<accession>A0A2A4G864</accession>
<dbReference type="InterPro" id="IPR036010">
    <property type="entry name" value="2Fe-2S_ferredoxin-like_sf"/>
</dbReference>
<evidence type="ECO:0000256" key="3">
    <source>
        <dbReference type="ARBA" id="ARBA00023002"/>
    </source>
</evidence>
<dbReference type="Proteomes" id="UP000219559">
    <property type="component" value="Unassembled WGS sequence"/>
</dbReference>
<dbReference type="GO" id="GO:0046872">
    <property type="term" value="F:metal ion binding"/>
    <property type="evidence" value="ECO:0007669"/>
    <property type="project" value="UniProtKB-KW"/>
</dbReference>
<dbReference type="GO" id="GO:0051537">
    <property type="term" value="F:2 iron, 2 sulfur cluster binding"/>
    <property type="evidence" value="ECO:0007669"/>
    <property type="project" value="UniProtKB-KW"/>
</dbReference>
<dbReference type="OrthoDB" id="9796880at2"/>
<keyword evidence="3" id="KW-0560">Oxidoreductase</keyword>
<evidence type="ECO:0000313" key="8">
    <source>
        <dbReference type="Proteomes" id="UP000219559"/>
    </source>
</evidence>
<dbReference type="PANTHER" id="PTHR44379">
    <property type="entry name" value="OXIDOREDUCTASE WITH IRON-SULFUR SUBUNIT"/>
    <property type="match status" value="1"/>
</dbReference>
<dbReference type="SUPFAM" id="SSF47741">
    <property type="entry name" value="CO dehydrogenase ISP C-domain like"/>
    <property type="match status" value="1"/>
</dbReference>
<keyword evidence="8" id="KW-1185">Reference proteome</keyword>
<keyword evidence="1" id="KW-0001">2Fe-2S</keyword>
<dbReference type="PROSITE" id="PS00197">
    <property type="entry name" value="2FE2S_FER_1"/>
    <property type="match status" value="1"/>
</dbReference>
<dbReference type="GO" id="GO:0016491">
    <property type="term" value="F:oxidoreductase activity"/>
    <property type="evidence" value="ECO:0007669"/>
    <property type="project" value="UniProtKB-KW"/>
</dbReference>
<reference evidence="7 8" key="1">
    <citation type="submission" date="2017-04" db="EMBL/GenBank/DDBJ databases">
        <title>A new member of the family Flavobacteriaceae isolated from ascidians.</title>
        <authorList>
            <person name="Chen L."/>
        </authorList>
    </citation>
    <scope>NUCLEOTIDE SEQUENCE [LARGE SCALE GENOMIC DNA]</scope>
    <source>
        <strain evidence="7 8">HQA918</strain>
    </source>
</reference>
<dbReference type="PANTHER" id="PTHR44379:SF2">
    <property type="entry name" value="BLR6218 PROTEIN"/>
    <property type="match status" value="1"/>
</dbReference>
<protein>
    <submittedName>
        <fullName evidence="7">(2Fe-2S)-binding protein</fullName>
    </submittedName>
</protein>
<dbReference type="CDD" id="cd00207">
    <property type="entry name" value="fer2"/>
    <property type="match status" value="1"/>
</dbReference>
<name>A0A2A4G864_9FLAO</name>
<dbReference type="Pfam" id="PF01799">
    <property type="entry name" value="Fer2_2"/>
    <property type="match status" value="1"/>
</dbReference>
<organism evidence="7 8">
    <name type="scientific">Sediminicola luteus</name>
    <dbReference type="NCBI Taxonomy" id="319238"/>
    <lineage>
        <taxon>Bacteria</taxon>
        <taxon>Pseudomonadati</taxon>
        <taxon>Bacteroidota</taxon>
        <taxon>Flavobacteriia</taxon>
        <taxon>Flavobacteriales</taxon>
        <taxon>Flavobacteriaceae</taxon>
        <taxon>Sediminicola</taxon>
    </lineage>
</organism>
<evidence type="ECO:0000313" key="7">
    <source>
        <dbReference type="EMBL" id="PCE64160.1"/>
    </source>
</evidence>
<dbReference type="Gene3D" id="3.10.20.30">
    <property type="match status" value="1"/>
</dbReference>
<proteinExistence type="predicted"/>